<protein>
    <recommendedName>
        <fullName evidence="4">DUF4371 domain-containing protein</fullName>
    </recommendedName>
</protein>
<dbReference type="Proteomes" id="UP000030758">
    <property type="component" value="Unassembled WGS sequence"/>
</dbReference>
<evidence type="ECO:0000313" key="3">
    <source>
        <dbReference type="Proteomes" id="UP000030764"/>
    </source>
</evidence>
<proteinExistence type="predicted"/>
<dbReference type="EMBL" id="KL363192">
    <property type="protein sequence ID" value="KFD56631.1"/>
    <property type="molecule type" value="Genomic_DNA"/>
</dbReference>
<evidence type="ECO:0000313" key="1">
    <source>
        <dbReference type="EMBL" id="KFD56631.1"/>
    </source>
</evidence>
<dbReference type="EMBL" id="KL367520">
    <property type="protein sequence ID" value="KFD66804.1"/>
    <property type="molecule type" value="Genomic_DNA"/>
</dbReference>
<dbReference type="Proteomes" id="UP000030764">
    <property type="component" value="Unassembled WGS sequence"/>
</dbReference>
<name>A0A085NBF8_9BILA</name>
<evidence type="ECO:0008006" key="4">
    <source>
        <dbReference type="Google" id="ProtNLM"/>
    </source>
</evidence>
<organism evidence="2">
    <name type="scientific">Trichuris suis</name>
    <name type="common">pig whipworm</name>
    <dbReference type="NCBI Taxonomy" id="68888"/>
    <lineage>
        <taxon>Eukaryota</taxon>
        <taxon>Metazoa</taxon>
        <taxon>Ecdysozoa</taxon>
        <taxon>Nematoda</taxon>
        <taxon>Enoplea</taxon>
        <taxon>Dorylaimia</taxon>
        <taxon>Trichinellida</taxon>
        <taxon>Trichuridae</taxon>
        <taxon>Trichuris</taxon>
    </lineage>
</organism>
<evidence type="ECO:0000313" key="2">
    <source>
        <dbReference type="EMBL" id="KFD66804.1"/>
    </source>
</evidence>
<reference evidence="2 3" key="1">
    <citation type="journal article" date="2014" name="Nat. Genet.">
        <title>Genome and transcriptome of the porcine whipworm Trichuris suis.</title>
        <authorList>
            <person name="Jex A.R."/>
            <person name="Nejsum P."/>
            <person name="Schwarz E.M."/>
            <person name="Hu L."/>
            <person name="Young N.D."/>
            <person name="Hall R.S."/>
            <person name="Korhonen P.K."/>
            <person name="Liao S."/>
            <person name="Thamsborg S."/>
            <person name="Xia J."/>
            <person name="Xu P."/>
            <person name="Wang S."/>
            <person name="Scheerlinck J.P."/>
            <person name="Hofmann A."/>
            <person name="Sternberg P.W."/>
            <person name="Wang J."/>
            <person name="Gasser R.B."/>
        </authorList>
    </citation>
    <scope>NUCLEOTIDE SEQUENCE [LARGE SCALE GENOMIC DNA]</scope>
    <source>
        <strain evidence="2">DCEP-RM93F</strain>
        <strain evidence="1">DCEP-RM93M</strain>
    </source>
</reference>
<gene>
    <name evidence="1" type="ORF">M513_02307</name>
    <name evidence="2" type="ORF">M514_02307</name>
</gene>
<accession>A0A085NBF8</accession>
<keyword evidence="3" id="KW-1185">Reference proteome</keyword>
<dbReference type="AlphaFoldDB" id="A0A085NBF8"/>
<dbReference type="PANTHER" id="PTHR45913">
    <property type="entry name" value="EPM2A-INTERACTING PROTEIN 1"/>
    <property type="match status" value="1"/>
</dbReference>
<sequence>MAMDVEEVLCDLLRRTEFSLQLDESTLPGNEALLLAYVRFIKDEQLTQEFLFARELRTDAKGESTFRVVDQFFKQKAIPLKKIIAVTTDRAPSILGCYRGFVSYQNL</sequence>
<dbReference type="PANTHER" id="PTHR45913:SF22">
    <property type="entry name" value="SCAN BOX DOMAIN-CONTAINING PROTEIN"/>
    <property type="match status" value="1"/>
</dbReference>